<dbReference type="PANTHER" id="PTHR43420">
    <property type="entry name" value="ACETYLTRANSFERASE"/>
    <property type="match status" value="1"/>
</dbReference>
<dbReference type="GO" id="GO:0016746">
    <property type="term" value="F:acyltransferase activity"/>
    <property type="evidence" value="ECO:0007669"/>
    <property type="project" value="UniProtKB-KW"/>
</dbReference>
<dbReference type="SUPFAM" id="SSF55729">
    <property type="entry name" value="Acyl-CoA N-acyltransferases (Nat)"/>
    <property type="match status" value="1"/>
</dbReference>
<accession>A0ABV6KSM8</accession>
<keyword evidence="2 4" id="KW-0012">Acyltransferase</keyword>
<evidence type="ECO:0000256" key="2">
    <source>
        <dbReference type="ARBA" id="ARBA00023315"/>
    </source>
</evidence>
<dbReference type="RefSeq" id="WP_340904055.1">
    <property type="nucleotide sequence ID" value="NZ_JBHLUU010000078.1"/>
</dbReference>
<keyword evidence="1 4" id="KW-0808">Transferase</keyword>
<organism evidence="4 5">
    <name type="scientific">Robertmurraya beringensis</name>
    <dbReference type="NCBI Taxonomy" id="641660"/>
    <lineage>
        <taxon>Bacteria</taxon>
        <taxon>Bacillati</taxon>
        <taxon>Bacillota</taxon>
        <taxon>Bacilli</taxon>
        <taxon>Bacillales</taxon>
        <taxon>Bacillaceae</taxon>
        <taxon>Robertmurraya</taxon>
    </lineage>
</organism>
<gene>
    <name evidence="4" type="ORF">ACFFHF_12195</name>
</gene>
<name>A0ABV6KSM8_9BACI</name>
<evidence type="ECO:0000256" key="1">
    <source>
        <dbReference type="ARBA" id="ARBA00022679"/>
    </source>
</evidence>
<dbReference type="InterPro" id="IPR050680">
    <property type="entry name" value="YpeA/RimI_acetyltransf"/>
</dbReference>
<dbReference type="EC" id="2.3.1.-" evidence="4"/>
<dbReference type="PROSITE" id="PS51186">
    <property type="entry name" value="GNAT"/>
    <property type="match status" value="1"/>
</dbReference>
<dbReference type="InterPro" id="IPR016181">
    <property type="entry name" value="Acyl_CoA_acyltransferase"/>
</dbReference>
<dbReference type="EMBL" id="JBHLUU010000078">
    <property type="protein sequence ID" value="MFC0475997.1"/>
    <property type="molecule type" value="Genomic_DNA"/>
</dbReference>
<proteinExistence type="predicted"/>
<sequence length="307" mass="35252">MERLKKPYLIRNFEEQDANQIAKFDFISMLAYRYNGDYTSDNIFCAVSEEGEVFASAHIAPDQSWGLIEDPNKSLDFEFKLQMDLAINENTTVPKEAVNELMDAVMIRAKMIRSQYPNKKITLRHTISSDDFEEMDFYLSKGFIAKENHLVMKRDLTEPIPSYPLPANIRVMNWKMESQEEQESYLRAEAAGDPNGICWSLNHLQWTKSGAEWATFTAFDGQNVVGSVMTWGLGEKRSATENIFVLPNWRRMGIAKALITEALTFLKEKGKTEATLGVFGDNRKAISLYQSLGYRMFYTIIEFGYDL</sequence>
<dbReference type="InterPro" id="IPR000182">
    <property type="entry name" value="GNAT_dom"/>
</dbReference>
<protein>
    <submittedName>
        <fullName evidence="4">GNAT family N-acetyltransferase</fullName>
        <ecNumber evidence="4">2.3.1.-</ecNumber>
    </submittedName>
</protein>
<dbReference type="CDD" id="cd04301">
    <property type="entry name" value="NAT_SF"/>
    <property type="match status" value="1"/>
</dbReference>
<evidence type="ECO:0000313" key="4">
    <source>
        <dbReference type="EMBL" id="MFC0475997.1"/>
    </source>
</evidence>
<evidence type="ECO:0000313" key="5">
    <source>
        <dbReference type="Proteomes" id="UP001589738"/>
    </source>
</evidence>
<comment type="caution">
    <text evidence="4">The sequence shown here is derived from an EMBL/GenBank/DDBJ whole genome shotgun (WGS) entry which is preliminary data.</text>
</comment>
<evidence type="ECO:0000259" key="3">
    <source>
        <dbReference type="PROSITE" id="PS51186"/>
    </source>
</evidence>
<reference evidence="4 5" key="1">
    <citation type="submission" date="2024-09" db="EMBL/GenBank/DDBJ databases">
        <authorList>
            <person name="Sun Q."/>
            <person name="Mori K."/>
        </authorList>
    </citation>
    <scope>NUCLEOTIDE SEQUENCE [LARGE SCALE GENOMIC DNA]</scope>
    <source>
        <strain evidence="4 5">CGMCC 1.9126</strain>
    </source>
</reference>
<dbReference type="Pfam" id="PF00583">
    <property type="entry name" value="Acetyltransf_1"/>
    <property type="match status" value="1"/>
</dbReference>
<dbReference type="Proteomes" id="UP001589738">
    <property type="component" value="Unassembled WGS sequence"/>
</dbReference>
<feature type="domain" description="N-acetyltransferase" evidence="3">
    <location>
        <begin position="151"/>
        <end position="307"/>
    </location>
</feature>
<dbReference type="Gene3D" id="3.40.630.30">
    <property type="match status" value="1"/>
</dbReference>
<keyword evidence="5" id="KW-1185">Reference proteome</keyword>